<reference evidence="2" key="2">
    <citation type="submission" date="2021-12" db="EMBL/GenBank/DDBJ databases">
        <title>Resequencing data analysis of finger millet.</title>
        <authorList>
            <person name="Hatakeyama M."/>
            <person name="Aluri S."/>
            <person name="Balachadran M.T."/>
            <person name="Sivarajan S.R."/>
            <person name="Poveda L."/>
            <person name="Shimizu-Inatsugi R."/>
            <person name="Schlapbach R."/>
            <person name="Sreeman S.M."/>
            <person name="Shimizu K.K."/>
        </authorList>
    </citation>
    <scope>NUCLEOTIDE SEQUENCE</scope>
</reference>
<name>A0AAV5ES11_ELECO</name>
<feature type="region of interest" description="Disordered" evidence="1">
    <location>
        <begin position="130"/>
        <end position="182"/>
    </location>
</feature>
<reference evidence="2" key="1">
    <citation type="journal article" date="2018" name="DNA Res.">
        <title>Multiple hybrid de novo genome assembly of finger millet, an orphan allotetraploid crop.</title>
        <authorList>
            <person name="Hatakeyama M."/>
            <person name="Aluri S."/>
            <person name="Balachadran M.T."/>
            <person name="Sivarajan S.R."/>
            <person name="Patrignani A."/>
            <person name="Gruter S."/>
            <person name="Poveda L."/>
            <person name="Shimizu-Inatsugi R."/>
            <person name="Baeten J."/>
            <person name="Francoijs K.J."/>
            <person name="Nataraja K.N."/>
            <person name="Reddy Y.A.N."/>
            <person name="Phadnis S."/>
            <person name="Ravikumar R.L."/>
            <person name="Schlapbach R."/>
            <person name="Sreeman S.M."/>
            <person name="Shimizu K.K."/>
        </authorList>
    </citation>
    <scope>NUCLEOTIDE SEQUENCE</scope>
</reference>
<evidence type="ECO:0000313" key="3">
    <source>
        <dbReference type="Proteomes" id="UP001054889"/>
    </source>
</evidence>
<protein>
    <submittedName>
        <fullName evidence="2">Uncharacterized protein</fullName>
    </submittedName>
</protein>
<feature type="region of interest" description="Disordered" evidence="1">
    <location>
        <begin position="39"/>
        <end position="72"/>
    </location>
</feature>
<feature type="compositionally biased region" description="Basic and acidic residues" evidence="1">
    <location>
        <begin position="154"/>
        <end position="169"/>
    </location>
</feature>
<proteinExistence type="predicted"/>
<sequence>MEHTVGDLAPYGIGSTTQASFPIAPVARGLPGQRLLPRSRRLAASPTGKPPPAARVRARRQQPLATATSSLTWKEDDAAGDVGLVDAAGHKAQRRVPGTSAVALGATQTDKSPVLSQTLLLPLPTHHSLPNAAAAANDDRRRSSPLAMASPGHSDSKGAKSFHTEEKKPTASGRGDGLEAPPAKEMMARLPREEVIEILSRDPRSIEPYNVEAIRGLVLQVQPNAPEEAMRFVAETFNKEMREHFIVFQSWVRGEFEQKGYVLVPEEFITEREESRKRHGHIDLYLPARHFTTVLEADGSKKYVFSFKKKEKVASESKEDDIFLSYSSEIEPEGRAACCKGVKSSHTNEKKPTTAAASGPSGKVAAAVTKGMTRLPKLEVVKILSRDPTSIKPYDVQALCRLALEERPDVPEEVLRLVADSFNKEAREQFIVFQDWVFEEYKKKSCVEVPDEFIEEMEDARRRQGGQIDLYLPHRHFTTVVEDDGSEKFVFCFKKKEKVVPDSKSNEDNMFLSFSAEVESKIKAAFCMMLLESSGDEEESDDKEDRGDSDEDD</sequence>
<dbReference type="AlphaFoldDB" id="A0AAV5ES11"/>
<gene>
    <name evidence="2" type="primary">gb12990</name>
    <name evidence="2" type="ORF">PR202_gb12990</name>
</gene>
<organism evidence="2 3">
    <name type="scientific">Eleusine coracana subsp. coracana</name>
    <dbReference type="NCBI Taxonomy" id="191504"/>
    <lineage>
        <taxon>Eukaryota</taxon>
        <taxon>Viridiplantae</taxon>
        <taxon>Streptophyta</taxon>
        <taxon>Embryophyta</taxon>
        <taxon>Tracheophyta</taxon>
        <taxon>Spermatophyta</taxon>
        <taxon>Magnoliopsida</taxon>
        <taxon>Liliopsida</taxon>
        <taxon>Poales</taxon>
        <taxon>Poaceae</taxon>
        <taxon>PACMAD clade</taxon>
        <taxon>Chloridoideae</taxon>
        <taxon>Cynodonteae</taxon>
        <taxon>Eleusininae</taxon>
        <taxon>Eleusine</taxon>
    </lineage>
</organism>
<keyword evidence="3" id="KW-1185">Reference proteome</keyword>
<evidence type="ECO:0000256" key="1">
    <source>
        <dbReference type="SAM" id="MobiDB-lite"/>
    </source>
</evidence>
<comment type="caution">
    <text evidence="2">The sequence shown here is derived from an EMBL/GenBank/DDBJ whole genome shotgun (WGS) entry which is preliminary data.</text>
</comment>
<feature type="compositionally biased region" description="Acidic residues" evidence="1">
    <location>
        <begin position="534"/>
        <end position="553"/>
    </location>
</feature>
<feature type="region of interest" description="Disordered" evidence="1">
    <location>
        <begin position="532"/>
        <end position="553"/>
    </location>
</feature>
<accession>A0AAV5ES11</accession>
<dbReference type="EMBL" id="BQKI01000078">
    <property type="protein sequence ID" value="GJN25192.1"/>
    <property type="molecule type" value="Genomic_DNA"/>
</dbReference>
<dbReference type="PANTHER" id="PTHR35166:SF15">
    <property type="entry name" value="OS05G0193700 PROTEIN"/>
    <property type="match status" value="1"/>
</dbReference>
<dbReference type="Proteomes" id="UP001054889">
    <property type="component" value="Unassembled WGS sequence"/>
</dbReference>
<dbReference type="PANTHER" id="PTHR35166">
    <property type="entry name" value="OS05G0193700 PROTEIN-RELATED"/>
    <property type="match status" value="1"/>
</dbReference>
<evidence type="ECO:0000313" key="2">
    <source>
        <dbReference type="EMBL" id="GJN25192.1"/>
    </source>
</evidence>